<dbReference type="AlphaFoldDB" id="A0A3F2RP61"/>
<gene>
    <name evidence="1" type="ORF">BBJ29_002491</name>
    <name evidence="2" type="ORF">BBP00_00005350</name>
</gene>
<dbReference type="SUPFAM" id="SSF48403">
    <property type="entry name" value="Ankyrin repeat"/>
    <property type="match status" value="1"/>
</dbReference>
<evidence type="ECO:0000313" key="4">
    <source>
        <dbReference type="Proteomes" id="UP000284657"/>
    </source>
</evidence>
<accession>A0A3F2RP61</accession>
<dbReference type="InterPro" id="IPR036770">
    <property type="entry name" value="Ankyrin_rpt-contain_sf"/>
</dbReference>
<evidence type="ECO:0000313" key="1">
    <source>
        <dbReference type="EMBL" id="RLN58320.1"/>
    </source>
</evidence>
<dbReference type="Gene3D" id="1.25.40.20">
    <property type="entry name" value="Ankyrin repeat-containing domain"/>
    <property type="match status" value="2"/>
</dbReference>
<protein>
    <recommendedName>
        <fullName evidence="5">Ankyrin repeat-containing domain</fullName>
    </recommendedName>
</protein>
<dbReference type="InterPro" id="IPR052050">
    <property type="entry name" value="SecEffector_AnkRepeat"/>
</dbReference>
<evidence type="ECO:0008006" key="5">
    <source>
        <dbReference type="Google" id="ProtNLM"/>
    </source>
</evidence>
<dbReference type="OrthoDB" id="88700at2759"/>
<reference evidence="3 4" key="1">
    <citation type="submission" date="2018-07" db="EMBL/GenBank/DDBJ databases">
        <title>Genome sequencing of oomycete isolates from Chile give support for New Zealand origin for Phytophthora kernoviae and make available the first Nothophytophthora sp. genome.</title>
        <authorList>
            <person name="Studholme D.J."/>
            <person name="Sanfuentes E."/>
            <person name="Panda P."/>
            <person name="Hill R."/>
            <person name="Sambles C."/>
            <person name="Grant M."/>
            <person name="Williams N.M."/>
            <person name="Mcdougal R.L."/>
        </authorList>
    </citation>
    <scope>NUCLEOTIDE SEQUENCE [LARGE SCALE GENOMIC DNA]</scope>
    <source>
        <strain evidence="2">Chile6</strain>
        <strain evidence="1">Chile7</strain>
    </source>
</reference>
<dbReference type="Proteomes" id="UP000277300">
    <property type="component" value="Unassembled WGS sequence"/>
</dbReference>
<comment type="caution">
    <text evidence="2">The sequence shown here is derived from an EMBL/GenBank/DDBJ whole genome shotgun (WGS) entry which is preliminary data.</text>
</comment>
<dbReference type="Proteomes" id="UP000284657">
    <property type="component" value="Unassembled WGS sequence"/>
</dbReference>
<sequence>MKSSDAAPTAAMRVLCSRPLFRHIVSFMDGLPLPIFRFARANRYRPRLEGRYPSSRGLLPQLAVICDDLAILKALWKLVSTQDVNYRNLETEFFGVVRCAVRFNRLQALQWLEEHQVLTDYTFEIDLMDIAVGHTDGVKVMEWVLKHHPEVPLQVSGWALRLAAYNGELVKMRWLHDHNFRGFSYSTADDAACAGHVKVLEFLLEHRREGCSSRALDLAAAHGHVAVVRYLFEFANGRLDRHRFTGRASFAMTKAALCGHAEVVAYLGQQRCTPLNSTLLDVVTTGEIQVLRALCRTTRY</sequence>
<dbReference type="EMBL" id="MBAD02001119">
    <property type="protein sequence ID" value="RLN58320.1"/>
    <property type="molecule type" value="Genomic_DNA"/>
</dbReference>
<dbReference type="Pfam" id="PF13637">
    <property type="entry name" value="Ank_4"/>
    <property type="match status" value="1"/>
</dbReference>
<dbReference type="PANTHER" id="PTHR46586:SF3">
    <property type="entry name" value="ANKYRIN REPEAT-CONTAINING PROTEIN"/>
    <property type="match status" value="1"/>
</dbReference>
<proteinExistence type="predicted"/>
<dbReference type="EMBL" id="MBDO02000153">
    <property type="protein sequence ID" value="RLN61522.1"/>
    <property type="molecule type" value="Genomic_DNA"/>
</dbReference>
<dbReference type="InterPro" id="IPR002110">
    <property type="entry name" value="Ankyrin_rpt"/>
</dbReference>
<evidence type="ECO:0000313" key="2">
    <source>
        <dbReference type="EMBL" id="RLN61522.1"/>
    </source>
</evidence>
<name>A0A3F2RP61_9STRA</name>
<dbReference type="PANTHER" id="PTHR46586">
    <property type="entry name" value="ANKYRIN REPEAT-CONTAINING PROTEIN"/>
    <property type="match status" value="1"/>
</dbReference>
<organism evidence="2 3">
    <name type="scientific">Phytophthora kernoviae</name>
    <dbReference type="NCBI Taxonomy" id="325452"/>
    <lineage>
        <taxon>Eukaryota</taxon>
        <taxon>Sar</taxon>
        <taxon>Stramenopiles</taxon>
        <taxon>Oomycota</taxon>
        <taxon>Peronosporomycetes</taxon>
        <taxon>Peronosporales</taxon>
        <taxon>Peronosporaceae</taxon>
        <taxon>Phytophthora</taxon>
    </lineage>
</organism>
<evidence type="ECO:0000313" key="3">
    <source>
        <dbReference type="Proteomes" id="UP000277300"/>
    </source>
</evidence>